<organism evidence="3 4">
    <name type="scientific">Aquibacillus salsiterrae</name>
    <dbReference type="NCBI Taxonomy" id="2950439"/>
    <lineage>
        <taxon>Bacteria</taxon>
        <taxon>Bacillati</taxon>
        <taxon>Bacillota</taxon>
        <taxon>Bacilli</taxon>
        <taxon>Bacillales</taxon>
        <taxon>Bacillaceae</taxon>
        <taxon>Aquibacillus</taxon>
    </lineage>
</organism>
<evidence type="ECO:0000256" key="1">
    <source>
        <dbReference type="ARBA" id="ARBA00023125"/>
    </source>
</evidence>
<dbReference type="CDD" id="cd00093">
    <property type="entry name" value="HTH_XRE"/>
    <property type="match status" value="1"/>
</dbReference>
<dbReference type="Gene3D" id="1.10.260.40">
    <property type="entry name" value="lambda repressor-like DNA-binding domains"/>
    <property type="match status" value="1"/>
</dbReference>
<dbReference type="InterPro" id="IPR050807">
    <property type="entry name" value="TransReg_Diox_bact_type"/>
</dbReference>
<keyword evidence="4" id="KW-1185">Reference proteome</keyword>
<name>A0A9X3WJE4_9BACI</name>
<evidence type="ECO:0000313" key="3">
    <source>
        <dbReference type="EMBL" id="MDC3418514.1"/>
    </source>
</evidence>
<dbReference type="AlphaFoldDB" id="A0A9X3WJE4"/>
<accession>A0A9X3WJE4</accession>
<dbReference type="EMBL" id="JAMQKC010000030">
    <property type="protein sequence ID" value="MDC3418514.1"/>
    <property type="molecule type" value="Genomic_DNA"/>
</dbReference>
<dbReference type="InterPro" id="IPR001387">
    <property type="entry name" value="Cro/C1-type_HTH"/>
</dbReference>
<dbReference type="Proteomes" id="UP001145069">
    <property type="component" value="Unassembled WGS sequence"/>
</dbReference>
<dbReference type="GO" id="GO:0003700">
    <property type="term" value="F:DNA-binding transcription factor activity"/>
    <property type="evidence" value="ECO:0007669"/>
    <property type="project" value="TreeGrafter"/>
</dbReference>
<comment type="caution">
    <text evidence="3">The sequence shown here is derived from an EMBL/GenBank/DDBJ whole genome shotgun (WGS) entry which is preliminary data.</text>
</comment>
<dbReference type="PANTHER" id="PTHR46797:SF24">
    <property type="entry name" value="DNA-BINDING PHAGE PROTEIN"/>
    <property type="match status" value="1"/>
</dbReference>
<proteinExistence type="predicted"/>
<evidence type="ECO:0000313" key="4">
    <source>
        <dbReference type="Proteomes" id="UP001145069"/>
    </source>
</evidence>
<dbReference type="InterPro" id="IPR010982">
    <property type="entry name" value="Lambda_DNA-bd_dom_sf"/>
</dbReference>
<protein>
    <submittedName>
        <fullName evidence="3">Helix-turn-helix domain-containing protein</fullName>
    </submittedName>
</protein>
<dbReference type="PROSITE" id="PS50943">
    <property type="entry name" value="HTH_CROC1"/>
    <property type="match status" value="1"/>
</dbReference>
<gene>
    <name evidence="3" type="ORF">NC799_16770</name>
</gene>
<evidence type="ECO:0000259" key="2">
    <source>
        <dbReference type="PROSITE" id="PS50943"/>
    </source>
</evidence>
<dbReference type="SMART" id="SM00530">
    <property type="entry name" value="HTH_XRE"/>
    <property type="match status" value="1"/>
</dbReference>
<dbReference type="GO" id="GO:0005829">
    <property type="term" value="C:cytosol"/>
    <property type="evidence" value="ECO:0007669"/>
    <property type="project" value="TreeGrafter"/>
</dbReference>
<dbReference type="GO" id="GO:0003677">
    <property type="term" value="F:DNA binding"/>
    <property type="evidence" value="ECO:0007669"/>
    <property type="project" value="UniProtKB-KW"/>
</dbReference>
<dbReference type="PANTHER" id="PTHR46797">
    <property type="entry name" value="HTH-TYPE TRANSCRIPTIONAL REGULATOR"/>
    <property type="match status" value="1"/>
</dbReference>
<dbReference type="Pfam" id="PF01381">
    <property type="entry name" value="HTH_3"/>
    <property type="match status" value="1"/>
</dbReference>
<dbReference type="RefSeq" id="WP_272447582.1">
    <property type="nucleotide sequence ID" value="NZ_JAMQKC010000030.1"/>
</dbReference>
<feature type="domain" description="HTH cro/C1-type" evidence="2">
    <location>
        <begin position="14"/>
        <end position="68"/>
    </location>
</feature>
<keyword evidence="1" id="KW-0238">DNA-binding</keyword>
<dbReference type="SUPFAM" id="SSF47413">
    <property type="entry name" value="lambda repressor-like DNA-binding domains"/>
    <property type="match status" value="1"/>
</dbReference>
<reference evidence="3" key="1">
    <citation type="submission" date="2022-06" db="EMBL/GenBank/DDBJ databases">
        <title>Aquibacillus sp. a new bacterium isolated from soil saline samples.</title>
        <authorList>
            <person name="Galisteo C."/>
            <person name="De La Haba R."/>
            <person name="Sanchez-Porro C."/>
            <person name="Ventosa A."/>
        </authorList>
    </citation>
    <scope>NUCLEOTIDE SEQUENCE</scope>
    <source>
        <strain evidence="3">3ASR75-54</strain>
    </source>
</reference>
<sequence length="120" mass="13807">MPKTALAKIIGERLRMIRKKQGLSQEELAHLSNTHPTYIGQLERGEKNVTVDTLDKVTNALNISLEELFRFSSINPKSVDESILQLNNLLVEVNNEDRQTILKIIHIMLEWKTDTTKRIN</sequence>